<accession>A0ABY8A727</accession>
<dbReference type="InterPro" id="IPR032710">
    <property type="entry name" value="NTF2-like_dom_sf"/>
</dbReference>
<dbReference type="InterPro" id="IPR000391">
    <property type="entry name" value="Rng_hydr_dOase-bsu"/>
</dbReference>
<proteinExistence type="inferred from homology"/>
<keyword evidence="4" id="KW-1185">Reference proteome</keyword>
<dbReference type="Proteomes" id="UP001218629">
    <property type="component" value="Chromosome"/>
</dbReference>
<evidence type="ECO:0000313" key="4">
    <source>
        <dbReference type="Proteomes" id="UP001218629"/>
    </source>
</evidence>
<gene>
    <name evidence="3" type="ORF">MOV08_09985</name>
</gene>
<evidence type="ECO:0008006" key="5">
    <source>
        <dbReference type="Google" id="ProtNLM"/>
    </source>
</evidence>
<reference evidence="3 4" key="1">
    <citation type="submission" date="2022-03" db="EMBL/GenBank/DDBJ databases">
        <title>Streptomyces yunnanensis P86,complete genome.</title>
        <authorList>
            <person name="Chen S."/>
            <person name="Zhang Q."/>
        </authorList>
    </citation>
    <scope>NUCLEOTIDE SEQUENCE [LARGE SCALE GENOMIC DNA]</scope>
    <source>
        <strain evidence="3 4">P86</strain>
    </source>
</reference>
<evidence type="ECO:0000313" key="3">
    <source>
        <dbReference type="EMBL" id="WEB39566.1"/>
    </source>
</evidence>
<dbReference type="PANTHER" id="PTHR41534:SF2">
    <property type="entry name" value="3-PHENYLPROPIONATE_CINNAMIC ACID DIOXYGENASE SUBUNIT BETA"/>
    <property type="match status" value="1"/>
</dbReference>
<dbReference type="EMBL" id="CP095749">
    <property type="protein sequence ID" value="WEB39566.1"/>
    <property type="molecule type" value="Genomic_DNA"/>
</dbReference>
<dbReference type="PANTHER" id="PTHR41534">
    <property type="entry name" value="BLR3401 PROTEIN"/>
    <property type="match status" value="1"/>
</dbReference>
<keyword evidence="2" id="KW-0560">Oxidoreductase</keyword>
<comment type="similarity">
    <text evidence="1">Belongs to the bacterial ring-hydroxylating dioxygenase beta subunit family.</text>
</comment>
<dbReference type="Gene3D" id="3.10.450.50">
    <property type="match status" value="1"/>
</dbReference>
<dbReference type="Pfam" id="PF00866">
    <property type="entry name" value="Ring_hydroxyl_B"/>
    <property type="match status" value="1"/>
</dbReference>
<dbReference type="RefSeq" id="WP_052286649.1">
    <property type="nucleotide sequence ID" value="NZ_CP095749.1"/>
</dbReference>
<organism evidence="3 4">
    <name type="scientific">Streptomyces yunnanensis</name>
    <dbReference type="NCBI Taxonomy" id="156453"/>
    <lineage>
        <taxon>Bacteria</taxon>
        <taxon>Bacillati</taxon>
        <taxon>Actinomycetota</taxon>
        <taxon>Actinomycetes</taxon>
        <taxon>Kitasatosporales</taxon>
        <taxon>Streptomycetaceae</taxon>
        <taxon>Streptomyces</taxon>
    </lineage>
</organism>
<evidence type="ECO:0000256" key="2">
    <source>
        <dbReference type="ARBA" id="ARBA00023002"/>
    </source>
</evidence>
<sequence length="169" mass="18790">MTHTGMDGTGTELDRAEPYFALARHEAHLLDMRRYDDWLRLYADDATYWVPVDPAATDPEDSLSIVCDDRKRILDRLFRLSSGYAHAEVPPSTVRRVVSGCDVSPCPHGADVDVVSTFVLVHARLGRQGVIAGDYLHCLSTDGQRPLIRRKRVGLLDPHAVNGPLAFLL</sequence>
<dbReference type="SUPFAM" id="SSF54427">
    <property type="entry name" value="NTF2-like"/>
    <property type="match status" value="1"/>
</dbReference>
<name>A0ABY8A727_9ACTN</name>
<evidence type="ECO:0000256" key="1">
    <source>
        <dbReference type="ARBA" id="ARBA00009570"/>
    </source>
</evidence>
<protein>
    <recommendedName>
        <fullName evidence="5">3-phenylpropionate/cinnamic acid dioxygenase, small subunit</fullName>
    </recommendedName>
</protein>